<accession>A0A656KU71</accession>
<proteinExistence type="predicted"/>
<dbReference type="OrthoDB" id="6612291at2759"/>
<evidence type="ECO:0000256" key="1">
    <source>
        <dbReference type="SAM" id="SignalP"/>
    </source>
</evidence>
<gene>
    <name evidence="2" type="ORF">BGT96224_2599</name>
</gene>
<sequence>MALRGAVTSAVNWSIVLGQCMAYVALQQTQNFKGKNAYLTLFAIQWPFA</sequence>
<evidence type="ECO:0000313" key="3">
    <source>
        <dbReference type="Proteomes" id="UP000053110"/>
    </source>
</evidence>
<feature type="signal peptide" evidence="1">
    <location>
        <begin position="1"/>
        <end position="18"/>
    </location>
</feature>
<keyword evidence="1" id="KW-0732">Signal</keyword>
<name>A0A656KU71_BLUGR</name>
<dbReference type="Proteomes" id="UP000053110">
    <property type="component" value="Unassembled WGS sequence"/>
</dbReference>
<organism evidence="2 3">
    <name type="scientific">Blumeria graminis f. sp. tritici 96224</name>
    <dbReference type="NCBI Taxonomy" id="1268274"/>
    <lineage>
        <taxon>Eukaryota</taxon>
        <taxon>Fungi</taxon>
        <taxon>Dikarya</taxon>
        <taxon>Ascomycota</taxon>
        <taxon>Pezizomycotina</taxon>
        <taxon>Leotiomycetes</taxon>
        <taxon>Erysiphales</taxon>
        <taxon>Erysiphaceae</taxon>
        <taxon>Blumeria</taxon>
    </lineage>
</organism>
<protein>
    <submittedName>
        <fullName evidence="2">Maltose permease</fullName>
    </submittedName>
</protein>
<dbReference type="EMBL" id="KE373400">
    <property type="protein sequence ID" value="EPQ67722.1"/>
    <property type="molecule type" value="Genomic_DNA"/>
</dbReference>
<feature type="non-terminal residue" evidence="2">
    <location>
        <position position="49"/>
    </location>
</feature>
<evidence type="ECO:0000313" key="2">
    <source>
        <dbReference type="EMBL" id="EPQ67722.1"/>
    </source>
</evidence>
<reference evidence="3" key="1">
    <citation type="journal article" date="2013" name="Nat. Genet.">
        <title>The wheat powdery mildew genome shows the unique evolution of an obligate biotroph.</title>
        <authorList>
            <person name="Wicker T."/>
            <person name="Oberhaensli S."/>
            <person name="Parlange F."/>
            <person name="Buchmann J.P."/>
            <person name="Shatalina M."/>
            <person name="Roffler S."/>
            <person name="Ben-David R."/>
            <person name="Dolezel J."/>
            <person name="Simkova H."/>
            <person name="Schulze-Lefert P."/>
            <person name="Spanu P.D."/>
            <person name="Bruggmann R."/>
            <person name="Amselem J."/>
            <person name="Quesneville H."/>
            <person name="Ver Loren van Themaat E."/>
            <person name="Paape T."/>
            <person name="Shimizu K.K."/>
            <person name="Keller B."/>
        </authorList>
    </citation>
    <scope>NUCLEOTIDE SEQUENCE [LARGE SCALE GENOMIC DNA]</scope>
    <source>
        <strain evidence="3">96224</strain>
    </source>
</reference>
<dbReference type="AlphaFoldDB" id="A0A656KU71"/>
<feature type="chain" id="PRO_5024885196" evidence="1">
    <location>
        <begin position="19"/>
        <end position="49"/>
    </location>
</feature>